<dbReference type="SMART" id="SM01411">
    <property type="entry name" value="Ephrin_rec_like"/>
    <property type="match status" value="22"/>
</dbReference>
<gene>
    <name evidence="4" type="primary">LOC116668695</name>
</gene>
<dbReference type="PANTHER" id="PTHR46104">
    <property type="entry name" value="GENE 9195-RELATED-RELATED"/>
    <property type="match status" value="1"/>
</dbReference>
<accession>A0A8B8UEE9</accession>
<proteinExistence type="predicted"/>
<dbReference type="RefSeq" id="XP_032352703.1">
    <property type="nucleotide sequence ID" value="XM_032496812.1"/>
</dbReference>
<evidence type="ECO:0000313" key="3">
    <source>
        <dbReference type="Proteomes" id="UP000694856"/>
    </source>
</evidence>
<evidence type="ECO:0000259" key="2">
    <source>
        <dbReference type="Pfam" id="PF07699"/>
    </source>
</evidence>
<dbReference type="InterPro" id="IPR009030">
    <property type="entry name" value="Growth_fac_rcpt_cys_sf"/>
</dbReference>
<sequence>MEDCQPCRSGTFCGKAGLAEPQGLCRPGYHCGPGSNTSSPEGLPFGDLCPPGHFCPAGTKDPRQRPCPAGTWNAEKGAPDVSWCLPCPPGLFCAEAGQAAPRGPCAPGFYCPGGAQSLRPLSGAWGNLGTEGHTCPEGSLEAIPWVDGQHNNGSGAEVTHPVGDIRAKTGGPCPPGHFCPEGTEVPLPCPMGTFSDRMFLSRASECLSCPPGHFCGASGLTTPSGTCSPGYFCLAGVFSPNPTGHSEQGGPCPQGHFCPRGSSLPQPCRAGSYSNLTGQASCFPCPAGYYCPENLTTYSQHPCPAGFYCPRGTKYATQFPCPRGYYNPDPLTQSLDSCLPCPPGHYCGQENLTQASGPCDAGWFCVSAAWTARPFDLDNYTSTNCLCPATATGGKCPAGSFCPRGSPEPMPCPPGYFCATSGLSTPSGPCQGGYFCAEGAASPAPEDGLTGGPCPPGTFCPAASCRPTPCPAGTFSSLPEQTMPSACQACPPGFYCKEAGLQAPSGQCPAGYYCDSSAGPIQDFSLYPCPQGYYCPLGTFVATHHSCPLGTYGPRKGLRSIAECQPCPAGKFCALAGLTAPTGDCAAGHWCKGGATSKDPTDGARGLLCPAGHYCLEGASVPARCPPGTWSEEGNRTPGGCQDCSGGQLCPGGHPPIWPAPYHPGISCSGGTVLVTPMEGLSGRSCSPGHFCPPGMADPPLCPPGSYASSIHTTKCHICPSGHYCVPGLRPQLCPRGFYCPEGTELNWQPCPAGTYGPVPGLSSLQGCRACDGGRFCPRANATEAGGECWEGFFCSRASTRPNPEAGTEEGAGPCPQGHYCPRGSAVPQPCPPGTFSPRLKLSSEAACSPCPPGYYCGSSGLTSPSGLCSTGFYCLSGALAPNSSLEDWTSGPCPAGHFCPPGTGTPRPCPAGTHNGLAAQGHCEPCPEGFFCLANTSSVVGNECPAGHYCPASTSFASQFPCPRGTYQPERGAVQRSDCTPCEPGSYCLLSGLEAVSGPCSAGFHCIQGASVPNPTDGITGDFCPSGHFCSQGSPRPTPCPAGSFLPIPGATSLEDCQPCPAGWFCSQAGLSSPEAPCEGGWFCPRASVSGHSPGSVPMGPGSRKPGLFGQWTVLLATTALWVPRLPPSTHVPGAPSERGLEHAALRIAAPVLQDSSARIQPRPCENGTFQPQEAKDSCEPCPAGFYCEASSTGPLASGPRLCLRGYFCPPGSHSATAHPCPRGTFRPRQGAAAELDCELCPAGMFCSSEGLSQPSGLCHSAHYCSGGAVSPTPIKHKVVEAPGLSGNDICPPGFFCPRGTGSPVPCLPGFYSSAPGLASGLQCQPCPAGHYCSHPGLSHILEAGTCDAGYICLGGSVVPSPSDGTHGYRCPPGFRCPPGAHSELPCEPGTFSPLPGADTCLPCPGGTYCQKAATVEPTTCPKGHYCPTGTPSPLPCPEGTLNPREGTLSSRACQPCPSGRYCPGEGNGQPEGPCSAGYYCEGGAASPTPWRISAFPLNGPCPRGHYCPQGTLYPVPCPAGMTRGSPGGISEESCRPCPAGSFCPSLGLSSPPGSCVAGSECPSDPSASSPMALLCPQGHFCQPGAAWPALCHPGEYQPSLGSDACLQCPAGFHCPHPGSRVPTLCPAHAYCPAGTGSPPPCPLGTFTPQDTLGLREEGDCSICPPGHYCRGGQVLGKCPAGYFCPPGTSEVTTPGPREPQTTCSQGQLCAKQCSPGNHARFLPVVCERGSDHKSQPGKGSFVSQTPKIVDPRC</sequence>
<evidence type="ECO:0000313" key="4">
    <source>
        <dbReference type="RefSeq" id="XP_032352703.1"/>
    </source>
</evidence>
<dbReference type="PANTHER" id="PTHR46104:SF1">
    <property type="entry name" value="GENE 9195-RELATED"/>
    <property type="match status" value="1"/>
</dbReference>
<reference evidence="4" key="1">
    <citation type="submission" date="2025-08" db="UniProtKB">
        <authorList>
            <consortium name="RefSeq"/>
        </authorList>
    </citation>
    <scope>IDENTIFICATION</scope>
    <source>
        <tissue evidence="4">Ear skin</tissue>
    </source>
</reference>
<dbReference type="InterPro" id="IPR011641">
    <property type="entry name" value="Tyr-kin_ephrin_A/B_rcpt-like"/>
</dbReference>
<name>A0A8B8UEE9_CAMFR</name>
<dbReference type="Gene3D" id="2.10.50.10">
    <property type="entry name" value="Tumor Necrosis Factor Receptor, subunit A, domain 2"/>
    <property type="match status" value="12"/>
</dbReference>
<dbReference type="KEGG" id="cfr:116668695"/>
<evidence type="ECO:0000256" key="1">
    <source>
        <dbReference type="SAM" id="MobiDB-lite"/>
    </source>
</evidence>
<keyword evidence="3" id="KW-1185">Reference proteome</keyword>
<dbReference type="Proteomes" id="UP000694856">
    <property type="component" value="Chromosome 14"/>
</dbReference>
<dbReference type="GeneID" id="116668695"/>
<dbReference type="Pfam" id="PF07699">
    <property type="entry name" value="Ephrin_rec_like"/>
    <property type="match status" value="1"/>
</dbReference>
<organism evidence="3 4">
    <name type="scientific">Camelus ferus</name>
    <name type="common">Wild bactrian camel</name>
    <name type="synonym">Camelus bactrianus ferus</name>
    <dbReference type="NCBI Taxonomy" id="419612"/>
    <lineage>
        <taxon>Eukaryota</taxon>
        <taxon>Metazoa</taxon>
        <taxon>Chordata</taxon>
        <taxon>Craniata</taxon>
        <taxon>Vertebrata</taxon>
        <taxon>Euteleostomi</taxon>
        <taxon>Mammalia</taxon>
        <taxon>Eutheria</taxon>
        <taxon>Laurasiatheria</taxon>
        <taxon>Artiodactyla</taxon>
        <taxon>Tylopoda</taxon>
        <taxon>Camelidae</taxon>
        <taxon>Camelus</taxon>
    </lineage>
</organism>
<feature type="region of interest" description="Disordered" evidence="1">
    <location>
        <begin position="1732"/>
        <end position="1755"/>
    </location>
</feature>
<protein>
    <submittedName>
        <fullName evidence="4">Multiple epidermal growth factor-like domains protein 6</fullName>
    </submittedName>
</protein>
<dbReference type="SUPFAM" id="SSF57184">
    <property type="entry name" value="Growth factor receptor domain"/>
    <property type="match status" value="9"/>
</dbReference>
<feature type="domain" description="Tyrosine-protein kinase ephrin type A/B receptor-like" evidence="2">
    <location>
        <begin position="1592"/>
        <end position="1627"/>
    </location>
</feature>